<accession>A0ABS3YID8</accession>
<dbReference type="EMBL" id="JAGHKP010000003">
    <property type="protein sequence ID" value="MBO9154457.1"/>
    <property type="molecule type" value="Genomic_DNA"/>
</dbReference>
<organism evidence="4 5">
    <name type="scientific">Chitinophaga chungangae</name>
    <dbReference type="NCBI Taxonomy" id="2821488"/>
    <lineage>
        <taxon>Bacteria</taxon>
        <taxon>Pseudomonadati</taxon>
        <taxon>Bacteroidota</taxon>
        <taxon>Chitinophagia</taxon>
        <taxon>Chitinophagales</taxon>
        <taxon>Chitinophagaceae</taxon>
        <taxon>Chitinophaga</taxon>
    </lineage>
</organism>
<protein>
    <submittedName>
        <fullName evidence="4">FecR domain-containing protein</fullName>
    </submittedName>
</protein>
<dbReference type="Pfam" id="PF04773">
    <property type="entry name" value="FecR"/>
    <property type="match status" value="1"/>
</dbReference>
<evidence type="ECO:0000313" key="5">
    <source>
        <dbReference type="Proteomes" id="UP000679126"/>
    </source>
</evidence>
<evidence type="ECO:0000256" key="1">
    <source>
        <dbReference type="SAM" id="Phobius"/>
    </source>
</evidence>
<dbReference type="InterPro" id="IPR032508">
    <property type="entry name" value="FecR_C"/>
</dbReference>
<evidence type="ECO:0000313" key="4">
    <source>
        <dbReference type="EMBL" id="MBO9154457.1"/>
    </source>
</evidence>
<feature type="transmembrane region" description="Helical" evidence="1">
    <location>
        <begin position="77"/>
        <end position="95"/>
    </location>
</feature>
<reference evidence="5" key="1">
    <citation type="submission" date="2021-03" db="EMBL/GenBank/DDBJ databases">
        <title>Assistant Professor.</title>
        <authorList>
            <person name="Huq M.A."/>
        </authorList>
    </citation>
    <scope>NUCLEOTIDE SEQUENCE [LARGE SCALE GENOMIC DNA]</scope>
    <source>
        <strain evidence="5">MAH-28</strain>
    </source>
</reference>
<dbReference type="InterPro" id="IPR006860">
    <property type="entry name" value="FecR"/>
</dbReference>
<feature type="domain" description="FecR protein" evidence="2">
    <location>
        <begin position="179"/>
        <end position="274"/>
    </location>
</feature>
<proteinExistence type="predicted"/>
<dbReference type="Gene3D" id="2.60.120.1440">
    <property type="match status" value="1"/>
</dbReference>
<evidence type="ECO:0000259" key="3">
    <source>
        <dbReference type="Pfam" id="PF16344"/>
    </source>
</evidence>
<dbReference type="Gene3D" id="3.55.50.30">
    <property type="match status" value="1"/>
</dbReference>
<sequence length="390" mass="42585">MDKKNFLELLDRYLKGTASAAERQLVEDYYRRLGEKGDVELPAGEENALEQKMLQQIRRGMKPLPDAPAKQRGTLRWIAGIAASLLLLIAAYLFLLKKDAPEQQPAIVKQNSAPDIRPGRNVASLTLADGSQIPLDEAGKGVLASQGAATVIKTKEGQLVYDEGSPGEGAGATSPAYNTITTPYGGQYQVTLQDGTTVWLNAGSELTFPTVFTGHERTVRLKGEAYFEVAANAAMPFKVEARGQTVQVLGTKFNVMAYEDEASVNTTLLQGAVKIIKGSRSSVLWPGQQSEVRGNDISVYEVDLDAALAWKDGYFVFKNEDIGSIMRKISRWYNVTVQFEGQSGRKTFGGKISRSHNISDVLKILELTGSIRFRIEEAAGETPGKITVMF</sequence>
<dbReference type="PANTHER" id="PTHR30273:SF2">
    <property type="entry name" value="PROTEIN FECR"/>
    <property type="match status" value="1"/>
</dbReference>
<keyword evidence="1" id="KW-0472">Membrane</keyword>
<dbReference type="PANTHER" id="PTHR30273">
    <property type="entry name" value="PERIPLASMIC SIGNAL SENSOR AND SIGMA FACTOR ACTIVATOR FECR-RELATED"/>
    <property type="match status" value="1"/>
</dbReference>
<comment type="caution">
    <text evidence="4">The sequence shown here is derived from an EMBL/GenBank/DDBJ whole genome shotgun (WGS) entry which is preliminary data.</text>
</comment>
<evidence type="ECO:0000259" key="2">
    <source>
        <dbReference type="Pfam" id="PF04773"/>
    </source>
</evidence>
<feature type="domain" description="Protein FecR C-terminal" evidence="3">
    <location>
        <begin position="314"/>
        <end position="377"/>
    </location>
</feature>
<name>A0ABS3YID8_9BACT</name>
<dbReference type="RefSeq" id="WP_209147574.1">
    <property type="nucleotide sequence ID" value="NZ_JAGHKP010000003.1"/>
</dbReference>
<keyword evidence="1" id="KW-0812">Transmembrane</keyword>
<keyword evidence="1" id="KW-1133">Transmembrane helix</keyword>
<dbReference type="InterPro" id="IPR012373">
    <property type="entry name" value="Ferrdict_sens_TM"/>
</dbReference>
<keyword evidence="5" id="KW-1185">Reference proteome</keyword>
<dbReference type="Proteomes" id="UP000679126">
    <property type="component" value="Unassembled WGS sequence"/>
</dbReference>
<gene>
    <name evidence="4" type="ORF">J7I43_19685</name>
</gene>
<dbReference type="Pfam" id="PF16344">
    <property type="entry name" value="FecR_C"/>
    <property type="match status" value="1"/>
</dbReference>